<dbReference type="Proteomes" id="UP001398420">
    <property type="component" value="Unassembled WGS sequence"/>
</dbReference>
<dbReference type="RefSeq" id="WP_087680170.1">
    <property type="nucleotide sequence ID" value="NZ_JBBCRB010000001.1"/>
</dbReference>
<dbReference type="EMBL" id="JBCEWA010000001">
    <property type="protein sequence ID" value="MEL5987038.1"/>
    <property type="molecule type" value="Genomic_DNA"/>
</dbReference>
<comment type="caution">
    <text evidence="3">The sequence shown here is derived from an EMBL/GenBank/DDBJ whole genome shotgun (WGS) entry which is preliminary data.</text>
</comment>
<protein>
    <submittedName>
        <fullName evidence="3">DNA-processing protein DprA</fullName>
    </submittedName>
</protein>
<organism evidence="3 4">
    <name type="scientific">Kurthia gibsonii</name>
    <dbReference type="NCBI Taxonomy" id="33946"/>
    <lineage>
        <taxon>Bacteria</taxon>
        <taxon>Bacillati</taxon>
        <taxon>Bacillota</taxon>
        <taxon>Bacilli</taxon>
        <taxon>Bacillales</taxon>
        <taxon>Caryophanaceae</taxon>
        <taxon>Kurthia</taxon>
    </lineage>
</organism>
<evidence type="ECO:0000259" key="2">
    <source>
        <dbReference type="Pfam" id="PF02481"/>
    </source>
</evidence>
<dbReference type="PANTHER" id="PTHR43022:SF1">
    <property type="entry name" value="PROTEIN SMF"/>
    <property type="match status" value="1"/>
</dbReference>
<evidence type="ECO:0000256" key="1">
    <source>
        <dbReference type="ARBA" id="ARBA00006525"/>
    </source>
</evidence>
<dbReference type="InterPro" id="IPR003488">
    <property type="entry name" value="DprA"/>
</dbReference>
<dbReference type="Gene3D" id="3.40.50.450">
    <property type="match status" value="1"/>
</dbReference>
<evidence type="ECO:0000313" key="4">
    <source>
        <dbReference type="Proteomes" id="UP001398420"/>
    </source>
</evidence>
<proteinExistence type="inferred from homology"/>
<name>A0ABU9LJ54_9BACL</name>
<reference evidence="3 4" key="1">
    <citation type="submission" date="2024-04" db="EMBL/GenBank/DDBJ databases">
        <authorList>
            <person name="Wu Y.S."/>
            <person name="Zhang L."/>
        </authorList>
    </citation>
    <scope>NUCLEOTIDE SEQUENCE [LARGE SCALE GENOMIC DNA]</scope>
    <source>
        <strain evidence="3 4">KG-01</strain>
    </source>
</reference>
<dbReference type="Pfam" id="PF02481">
    <property type="entry name" value="DNA_processg_A"/>
    <property type="match status" value="1"/>
</dbReference>
<feature type="domain" description="Smf/DprA SLOG" evidence="2">
    <location>
        <begin position="83"/>
        <end position="289"/>
    </location>
</feature>
<evidence type="ECO:0000313" key="3">
    <source>
        <dbReference type="EMBL" id="MEL5987038.1"/>
    </source>
</evidence>
<dbReference type="InterPro" id="IPR057666">
    <property type="entry name" value="DrpA_SLOG"/>
</dbReference>
<gene>
    <name evidence="3" type="primary">dprA</name>
    <name evidence="3" type="ORF">AAF454_01215</name>
</gene>
<comment type="similarity">
    <text evidence="1">Belongs to the DprA/Smf family.</text>
</comment>
<dbReference type="SUPFAM" id="SSF102405">
    <property type="entry name" value="MCP/YpsA-like"/>
    <property type="match status" value="1"/>
</dbReference>
<dbReference type="NCBIfam" id="TIGR00732">
    <property type="entry name" value="dprA"/>
    <property type="match status" value="1"/>
</dbReference>
<accession>A0ABU9LJ54</accession>
<sequence length="296" mass="33731">MHSFDAALHALHYVRQYPLNRLYPLLQVDPELETLPHMKPSQLAYYFQITLKQAIQLHAEFHQVYQTDWHAFYTKQQIVPIPFYNEHYPISLLNVYDPPAMLYCKGDITLLQKYKKIAIVGSRKATNYSQKCLTAIIPPLISQNIAIVSGLARGADRMAHETTIAHLGNTIAVLGNGLHYHYPREHKTLQLEMEKKHLVLTEYPPHMPPQKWQFPKRNRIISGLSEGIVLTEAELKSGTMSTVEYGLDHGRNIFSVPGDIFSPLSAGPNKLIYEGATPVLHGQQIIEEMKNNSSRK</sequence>
<keyword evidence="4" id="KW-1185">Reference proteome</keyword>
<dbReference type="PANTHER" id="PTHR43022">
    <property type="entry name" value="PROTEIN SMF"/>
    <property type="match status" value="1"/>
</dbReference>